<dbReference type="PANTHER" id="PTHR21600">
    <property type="entry name" value="MITOCHONDRIAL RNA PSEUDOURIDINE SYNTHASE"/>
    <property type="match status" value="1"/>
</dbReference>
<gene>
    <name evidence="13" type="ORF">GGX14DRAFT_350094</name>
</gene>
<proteinExistence type="inferred from homology"/>
<reference evidence="13" key="1">
    <citation type="submission" date="2023-03" db="EMBL/GenBank/DDBJ databases">
        <title>Massive genome expansion in bonnet fungi (Mycena s.s.) driven by repeated elements and novel gene families across ecological guilds.</title>
        <authorList>
            <consortium name="Lawrence Berkeley National Laboratory"/>
            <person name="Harder C.B."/>
            <person name="Miyauchi S."/>
            <person name="Viragh M."/>
            <person name="Kuo A."/>
            <person name="Thoen E."/>
            <person name="Andreopoulos B."/>
            <person name="Lu D."/>
            <person name="Skrede I."/>
            <person name="Drula E."/>
            <person name="Henrissat B."/>
            <person name="Morin E."/>
            <person name="Kohler A."/>
            <person name="Barry K."/>
            <person name="LaButti K."/>
            <person name="Morin E."/>
            <person name="Salamov A."/>
            <person name="Lipzen A."/>
            <person name="Mereny Z."/>
            <person name="Hegedus B."/>
            <person name="Baldrian P."/>
            <person name="Stursova M."/>
            <person name="Weitz H."/>
            <person name="Taylor A."/>
            <person name="Grigoriev I.V."/>
            <person name="Nagy L.G."/>
            <person name="Martin F."/>
            <person name="Kauserud H."/>
        </authorList>
    </citation>
    <scope>NUCLEOTIDE SEQUENCE</scope>
    <source>
        <strain evidence="13">9144</strain>
    </source>
</reference>
<organism evidence="13 14">
    <name type="scientific">Mycena pura</name>
    <dbReference type="NCBI Taxonomy" id="153505"/>
    <lineage>
        <taxon>Eukaryota</taxon>
        <taxon>Fungi</taxon>
        <taxon>Dikarya</taxon>
        <taxon>Basidiomycota</taxon>
        <taxon>Agaricomycotina</taxon>
        <taxon>Agaricomycetes</taxon>
        <taxon>Agaricomycetidae</taxon>
        <taxon>Agaricales</taxon>
        <taxon>Marasmiineae</taxon>
        <taxon>Mycenaceae</taxon>
        <taxon>Mycena</taxon>
    </lineage>
</organism>
<evidence type="ECO:0000256" key="3">
    <source>
        <dbReference type="ARBA" id="ARBA00023128"/>
    </source>
</evidence>
<accession>A0AAD6YQ90</accession>
<dbReference type="AlphaFoldDB" id="A0AAD6YQ90"/>
<dbReference type="GO" id="GO:0000455">
    <property type="term" value="P:enzyme-directed rRNA pseudouridine synthesis"/>
    <property type="evidence" value="ECO:0007669"/>
    <property type="project" value="TreeGrafter"/>
</dbReference>
<evidence type="ECO:0000256" key="7">
    <source>
        <dbReference type="ARBA" id="ARBA00038947"/>
    </source>
</evidence>
<keyword evidence="4" id="KW-0413">Isomerase</keyword>
<evidence type="ECO:0000256" key="5">
    <source>
        <dbReference type="ARBA" id="ARBA00036927"/>
    </source>
</evidence>
<evidence type="ECO:0000256" key="10">
    <source>
        <dbReference type="ARBA" id="ARBA00041978"/>
    </source>
</evidence>
<dbReference type="EMBL" id="JARJCW010000004">
    <property type="protein sequence ID" value="KAJ7225998.1"/>
    <property type="molecule type" value="Genomic_DNA"/>
</dbReference>
<dbReference type="InterPro" id="IPR020103">
    <property type="entry name" value="PsdUridine_synth_cat_dom_sf"/>
</dbReference>
<dbReference type="PANTHER" id="PTHR21600:SF81">
    <property type="entry name" value="21S RRNA PSEUDOURIDINE(2819) SYNTHASE"/>
    <property type="match status" value="1"/>
</dbReference>
<dbReference type="SUPFAM" id="SSF55120">
    <property type="entry name" value="Pseudouridine synthase"/>
    <property type="match status" value="1"/>
</dbReference>
<evidence type="ECO:0000256" key="1">
    <source>
        <dbReference type="ARBA" id="ARBA00004173"/>
    </source>
</evidence>
<dbReference type="GO" id="GO:0003723">
    <property type="term" value="F:RNA binding"/>
    <property type="evidence" value="ECO:0007669"/>
    <property type="project" value="InterPro"/>
</dbReference>
<evidence type="ECO:0000259" key="12">
    <source>
        <dbReference type="Pfam" id="PF00849"/>
    </source>
</evidence>
<dbReference type="Proteomes" id="UP001219525">
    <property type="component" value="Unassembled WGS sequence"/>
</dbReference>
<dbReference type="InterPro" id="IPR006224">
    <property type="entry name" value="PsdUridine_synth_RluA-like_CS"/>
</dbReference>
<dbReference type="GO" id="GO:0005739">
    <property type="term" value="C:mitochondrion"/>
    <property type="evidence" value="ECO:0007669"/>
    <property type="project" value="UniProtKB-SubCell"/>
</dbReference>
<protein>
    <recommendedName>
        <fullName evidence="8">21S rRNA pseudouridine(2819) synthase</fullName>
        <ecNumber evidence="7">5.4.99.43</ecNumber>
    </recommendedName>
    <alternativeName>
        <fullName evidence="10">Pseudouridine synthase 5</fullName>
    </alternativeName>
    <alternativeName>
        <fullName evidence="9">Pseudouridylate synthase PUS5</fullName>
    </alternativeName>
    <alternativeName>
        <fullName evidence="11">Uracil hydrolyase PUS5</fullName>
    </alternativeName>
</protein>
<dbReference type="InterPro" id="IPR050188">
    <property type="entry name" value="RluA_PseudoU_synthase"/>
</dbReference>
<dbReference type="CDD" id="cd02869">
    <property type="entry name" value="PseudoU_synth_RluA_like"/>
    <property type="match status" value="1"/>
</dbReference>
<name>A0AAD6YQ90_9AGAR</name>
<comment type="catalytic activity">
    <reaction evidence="5">
        <text>uridine(2819) in 21S rRNA = pseudouridine(2819) in 21S rRNA</text>
        <dbReference type="Rhea" id="RHEA:42556"/>
        <dbReference type="Rhea" id="RHEA-COMP:10113"/>
        <dbReference type="Rhea" id="RHEA-COMP:10114"/>
        <dbReference type="ChEBI" id="CHEBI:65314"/>
        <dbReference type="ChEBI" id="CHEBI:65315"/>
        <dbReference type="EC" id="5.4.99.43"/>
    </reaction>
</comment>
<evidence type="ECO:0000256" key="4">
    <source>
        <dbReference type="ARBA" id="ARBA00023235"/>
    </source>
</evidence>
<keyword evidence="3" id="KW-0496">Mitochondrion</keyword>
<keyword evidence="14" id="KW-1185">Reference proteome</keyword>
<evidence type="ECO:0000313" key="14">
    <source>
        <dbReference type="Proteomes" id="UP001219525"/>
    </source>
</evidence>
<feature type="domain" description="Pseudouridine synthase RsuA/RluA-like" evidence="12">
    <location>
        <begin position="22"/>
        <end position="188"/>
    </location>
</feature>
<comment type="similarity">
    <text evidence="2">Belongs to the pseudouridine synthase RluA family.</text>
</comment>
<evidence type="ECO:0000256" key="2">
    <source>
        <dbReference type="ARBA" id="ARBA00010876"/>
    </source>
</evidence>
<dbReference type="Gene3D" id="3.30.2350.10">
    <property type="entry name" value="Pseudouridine synthase"/>
    <property type="match status" value="1"/>
</dbReference>
<evidence type="ECO:0000256" key="8">
    <source>
        <dbReference type="ARBA" id="ARBA00040626"/>
    </source>
</evidence>
<evidence type="ECO:0000256" key="6">
    <source>
        <dbReference type="ARBA" id="ARBA00037513"/>
    </source>
</evidence>
<comment type="subcellular location">
    <subcellularLocation>
        <location evidence="1">Mitochondrion</location>
    </subcellularLocation>
</comment>
<dbReference type="EC" id="5.4.99.43" evidence="7"/>
<sequence>MNWGKLANSRWMDRLLYIDRAVIVMNKPPGLVTQGTKLRDPTTFKSEDEGNFAKLLNDLKNGFNMPHTPYRVHRLDKATTGCLVLARSLGIARDLSTQFRQRTVEKTYLALVRGGRKSFSQTSGQIRVPVRYVDGRASLVPQEQANEKDKDTATDWELVASSPHLPLSLLRLKPLTGYKHQLRIHLAQVLKTPILGDTLYSQSQPTDEIRNAINLPDDRMFLHASQISFYRYRSVGSQKRFRIRIYAPLPPDFFRICAEGSIPVGEFERLGGLFVHRRKTHDFQYVADNEIPEVDGYWKPQPDLNA</sequence>
<dbReference type="GO" id="GO:0160143">
    <property type="term" value="F:21S rRNA pseudouridine(2819) synthase activity"/>
    <property type="evidence" value="ECO:0007669"/>
    <property type="project" value="UniProtKB-EC"/>
</dbReference>
<evidence type="ECO:0000256" key="11">
    <source>
        <dbReference type="ARBA" id="ARBA00042700"/>
    </source>
</evidence>
<evidence type="ECO:0000256" key="9">
    <source>
        <dbReference type="ARBA" id="ARBA00041561"/>
    </source>
</evidence>
<evidence type="ECO:0000313" key="13">
    <source>
        <dbReference type="EMBL" id="KAJ7225998.1"/>
    </source>
</evidence>
<comment type="caution">
    <text evidence="13">The sequence shown here is derived from an EMBL/GenBank/DDBJ whole genome shotgun (WGS) entry which is preliminary data.</text>
</comment>
<dbReference type="Pfam" id="PF00849">
    <property type="entry name" value="PseudoU_synth_2"/>
    <property type="match status" value="1"/>
</dbReference>
<comment type="function">
    <text evidence="6">Pseudouridylate synthase responsible for the pseudouridine-2819 formation in mitochondrial 21S rRNA. May modulate the efficiency or the fidelity of the mitochondrial translation machinery.</text>
</comment>
<dbReference type="InterPro" id="IPR006145">
    <property type="entry name" value="PsdUridine_synth_RsuA/RluA"/>
</dbReference>
<dbReference type="PROSITE" id="PS01129">
    <property type="entry name" value="PSI_RLU"/>
    <property type="match status" value="1"/>
</dbReference>